<dbReference type="PANTHER" id="PTHR43791:SF102">
    <property type="entry name" value="4-HYDROXYPHENYLACETATE CATABOLISM PROTEIN"/>
    <property type="match status" value="1"/>
</dbReference>
<evidence type="ECO:0000256" key="4">
    <source>
        <dbReference type="ARBA" id="ARBA00022989"/>
    </source>
</evidence>
<dbReference type="GO" id="GO:0005886">
    <property type="term" value="C:plasma membrane"/>
    <property type="evidence" value="ECO:0007669"/>
    <property type="project" value="TreeGrafter"/>
</dbReference>
<dbReference type="Gene3D" id="1.20.1250.20">
    <property type="entry name" value="MFS general substrate transporter like domains"/>
    <property type="match status" value="1"/>
</dbReference>
<evidence type="ECO:0000256" key="6">
    <source>
        <dbReference type="SAM" id="Phobius"/>
    </source>
</evidence>
<dbReference type="AlphaFoldDB" id="A0A8W7PD10"/>
<evidence type="ECO:0000256" key="5">
    <source>
        <dbReference type="ARBA" id="ARBA00023136"/>
    </source>
</evidence>
<evidence type="ECO:0000313" key="7">
    <source>
        <dbReference type="EnsemblMetazoa" id="ACOM029049-PA.1"/>
    </source>
</evidence>
<keyword evidence="5 6" id="KW-0472">Membrane</keyword>
<evidence type="ECO:0000256" key="2">
    <source>
        <dbReference type="ARBA" id="ARBA00022448"/>
    </source>
</evidence>
<name>A0A8W7PD10_ANOCL</name>
<dbReference type="Proteomes" id="UP000075882">
    <property type="component" value="Unassembled WGS sequence"/>
</dbReference>
<proteinExistence type="predicted"/>
<dbReference type="Pfam" id="PF07690">
    <property type="entry name" value="MFS_1"/>
    <property type="match status" value="1"/>
</dbReference>
<keyword evidence="2" id="KW-0813">Transport</keyword>
<feature type="transmembrane region" description="Helical" evidence="6">
    <location>
        <begin position="81"/>
        <end position="101"/>
    </location>
</feature>
<accession>A0A8W7PD10</accession>
<dbReference type="SUPFAM" id="SSF103473">
    <property type="entry name" value="MFS general substrate transporter"/>
    <property type="match status" value="1"/>
</dbReference>
<dbReference type="GO" id="GO:0022857">
    <property type="term" value="F:transmembrane transporter activity"/>
    <property type="evidence" value="ECO:0007669"/>
    <property type="project" value="InterPro"/>
</dbReference>
<organism evidence="7">
    <name type="scientific">Anopheles coluzzii</name>
    <name type="common">African malaria mosquito</name>
    <dbReference type="NCBI Taxonomy" id="1518534"/>
    <lineage>
        <taxon>Eukaryota</taxon>
        <taxon>Metazoa</taxon>
        <taxon>Ecdysozoa</taxon>
        <taxon>Arthropoda</taxon>
        <taxon>Hexapoda</taxon>
        <taxon>Insecta</taxon>
        <taxon>Pterygota</taxon>
        <taxon>Neoptera</taxon>
        <taxon>Endopterygota</taxon>
        <taxon>Diptera</taxon>
        <taxon>Nematocera</taxon>
        <taxon>Culicoidea</taxon>
        <taxon>Culicidae</taxon>
        <taxon>Anophelinae</taxon>
        <taxon>Anopheles</taxon>
    </lineage>
</organism>
<sequence>LTDDDKACLQEMMEADKLSLVQPQGSISYTALQHGSMWRELFTPVILLYTLAYFCLTNTLSALSVWTPLILQSFNQSSSNITIGFLSAVPQICTIIGMIWWSKRSDRKQERKVHTLLPYLFAAVGGMFTALGTHSLLQLLGINYGLHRAFAAMVIFWTTPDQSISLRARAIGIAGDQCHRHERCSAGPPADGLAEGCYREL</sequence>
<comment type="subcellular location">
    <subcellularLocation>
        <location evidence="1">Membrane</location>
        <topology evidence="1">Multi-pass membrane protein</topology>
    </subcellularLocation>
</comment>
<feature type="transmembrane region" description="Helical" evidence="6">
    <location>
        <begin position="113"/>
        <end position="131"/>
    </location>
</feature>
<protein>
    <recommendedName>
        <fullName evidence="8">Major facilitator superfamily (MFS) profile domain-containing protein</fullName>
    </recommendedName>
</protein>
<dbReference type="EnsemblMetazoa" id="ACOM029049-RA">
    <property type="protein sequence ID" value="ACOM029049-PA.1"/>
    <property type="gene ID" value="ACOM029049"/>
</dbReference>
<feature type="transmembrane region" description="Helical" evidence="6">
    <location>
        <begin position="46"/>
        <end position="69"/>
    </location>
</feature>
<dbReference type="PANTHER" id="PTHR43791">
    <property type="entry name" value="PERMEASE-RELATED"/>
    <property type="match status" value="1"/>
</dbReference>
<keyword evidence="3 6" id="KW-0812">Transmembrane</keyword>
<dbReference type="InterPro" id="IPR011701">
    <property type="entry name" value="MFS"/>
</dbReference>
<evidence type="ECO:0000256" key="3">
    <source>
        <dbReference type="ARBA" id="ARBA00022692"/>
    </source>
</evidence>
<dbReference type="InterPro" id="IPR036259">
    <property type="entry name" value="MFS_trans_sf"/>
</dbReference>
<evidence type="ECO:0000256" key="1">
    <source>
        <dbReference type="ARBA" id="ARBA00004141"/>
    </source>
</evidence>
<reference evidence="7" key="1">
    <citation type="submission" date="2022-08" db="UniProtKB">
        <authorList>
            <consortium name="EnsemblMetazoa"/>
        </authorList>
    </citation>
    <scope>IDENTIFICATION</scope>
</reference>
<evidence type="ECO:0008006" key="8">
    <source>
        <dbReference type="Google" id="ProtNLM"/>
    </source>
</evidence>
<keyword evidence="4 6" id="KW-1133">Transmembrane helix</keyword>